<feature type="transmembrane region" description="Helical" evidence="1">
    <location>
        <begin position="135"/>
        <end position="156"/>
    </location>
</feature>
<dbReference type="Proteomes" id="UP000523682">
    <property type="component" value="Unassembled WGS sequence"/>
</dbReference>
<feature type="transmembrane region" description="Helical" evidence="1">
    <location>
        <begin position="112"/>
        <end position="129"/>
    </location>
</feature>
<proteinExistence type="predicted"/>
<sequence length="255" mass="28365">MCPHRHWQLRIKALDWNRRERIATVGAVRAVLILHPPHTTSVPLRQRYFVGALRRAPPLLPRKYVPAFAPPIVECVSETASTPSNPGSENAAPAATAPQAKVLYTERQWVPWYWWAALAGLALLLAGQLGLNRNVWWFAVPLVLFTALFAWFLFWLSRTTVSVEQDPDGTRWLLVDDANLPNTVVSRSMVVPGSARQNALGRQLDPAAYLVSRPWVSEHVLIVLDDPEDPTPYWLVSSKNPEAVLAAFAPGTTAG</sequence>
<organism evidence="2 3">
    <name type="scientific">Corynebacterium haemomassiliense</name>
    <dbReference type="NCBI Taxonomy" id="2754726"/>
    <lineage>
        <taxon>Bacteria</taxon>
        <taxon>Bacillati</taxon>
        <taxon>Actinomycetota</taxon>
        <taxon>Actinomycetes</taxon>
        <taxon>Mycobacteriales</taxon>
        <taxon>Corynebacteriaceae</taxon>
        <taxon>Corynebacterium</taxon>
    </lineage>
</organism>
<keyword evidence="1" id="KW-1133">Transmembrane helix</keyword>
<name>A0A7W2EAB5_9CORY</name>
<comment type="caution">
    <text evidence="2">The sequence shown here is derived from an EMBL/GenBank/DDBJ whole genome shotgun (WGS) entry which is preliminary data.</text>
</comment>
<dbReference type="EMBL" id="JACDTZ010000001">
    <property type="protein sequence ID" value="MBA5243865.1"/>
    <property type="molecule type" value="Genomic_DNA"/>
</dbReference>
<keyword evidence="1" id="KW-0812">Transmembrane</keyword>
<dbReference type="InterPro" id="IPR021443">
    <property type="entry name" value="DUF3093"/>
</dbReference>
<dbReference type="Pfam" id="PF11292">
    <property type="entry name" value="DUF3093"/>
    <property type="match status" value="1"/>
</dbReference>
<keyword evidence="1" id="KW-0472">Membrane</keyword>
<evidence type="ECO:0000313" key="3">
    <source>
        <dbReference type="Proteomes" id="UP000523682"/>
    </source>
</evidence>
<keyword evidence="3" id="KW-1185">Reference proteome</keyword>
<evidence type="ECO:0000313" key="2">
    <source>
        <dbReference type="EMBL" id="MBA5243865.1"/>
    </source>
</evidence>
<reference evidence="2 3" key="1">
    <citation type="submission" date="2020-07" db="EMBL/GenBank/DDBJ databases">
        <title>Draft genome and description of Corynebacterium haemomassiliense strain Marseile-Q3615 sp. nov.</title>
        <authorList>
            <person name="Boxberger M."/>
            <person name="La Scola B."/>
        </authorList>
    </citation>
    <scope>NUCLEOTIDE SEQUENCE [LARGE SCALE GENOMIC DNA]</scope>
    <source>
        <strain evidence="2 3">Marseille-Q3615</strain>
    </source>
</reference>
<evidence type="ECO:0000256" key="1">
    <source>
        <dbReference type="SAM" id="Phobius"/>
    </source>
</evidence>
<protein>
    <submittedName>
        <fullName evidence="2">DUF3093 domain-containing protein</fullName>
    </submittedName>
</protein>
<dbReference type="AlphaFoldDB" id="A0A7W2EAB5"/>
<accession>A0A7W2EAB5</accession>
<gene>
    <name evidence="2" type="ORF">H0193_03400</name>
</gene>